<accession>A0A427U6P4</accession>
<protein>
    <submittedName>
        <fullName evidence="2">YaeQ family protein</fullName>
    </submittedName>
</protein>
<dbReference type="SUPFAM" id="SSF52980">
    <property type="entry name" value="Restriction endonuclease-like"/>
    <property type="match status" value="1"/>
</dbReference>
<organism evidence="2 3">
    <name type="scientific">Vibrio pectenicida</name>
    <dbReference type="NCBI Taxonomy" id="62763"/>
    <lineage>
        <taxon>Bacteria</taxon>
        <taxon>Pseudomonadati</taxon>
        <taxon>Pseudomonadota</taxon>
        <taxon>Gammaproteobacteria</taxon>
        <taxon>Vibrionales</taxon>
        <taxon>Vibrionaceae</taxon>
        <taxon>Vibrio</taxon>
    </lineage>
</organism>
<dbReference type="PIRSF" id="PIRSF011484">
    <property type="entry name" value="YaeQ"/>
    <property type="match status" value="1"/>
</dbReference>
<reference evidence="2 3" key="1">
    <citation type="submission" date="2018-12" db="EMBL/GenBank/DDBJ databases">
        <title>Genomic taxonomy of the Vibrionaceae family.</title>
        <authorList>
            <person name="Gomez-Gil B."/>
            <person name="Enciso-Ibarra K."/>
        </authorList>
    </citation>
    <scope>NUCLEOTIDE SEQUENCE [LARGE SCALE GENOMIC DNA]</scope>
    <source>
        <strain evidence="2 3">CAIM 594</strain>
    </source>
</reference>
<dbReference type="SMART" id="SM01322">
    <property type="entry name" value="YaeQ"/>
    <property type="match status" value="1"/>
</dbReference>
<dbReference type="EMBL" id="VTXC01000011">
    <property type="protein sequence ID" value="NOH70880.1"/>
    <property type="molecule type" value="Genomic_DNA"/>
</dbReference>
<dbReference type="PANTHER" id="PTHR38784">
    <property type="entry name" value="SUCROSE PHOSPHORYLASE"/>
    <property type="match status" value="1"/>
</dbReference>
<dbReference type="Proteomes" id="UP000565719">
    <property type="component" value="Unassembled WGS sequence"/>
</dbReference>
<dbReference type="InterPro" id="IPR009822">
    <property type="entry name" value="YaeQ"/>
</dbReference>
<gene>
    <name evidence="2" type="ORF">EJA03_04310</name>
    <name evidence="1" type="ORF">F0225_05925</name>
</gene>
<evidence type="ECO:0000313" key="3">
    <source>
        <dbReference type="Proteomes" id="UP000269041"/>
    </source>
</evidence>
<dbReference type="Pfam" id="PF07152">
    <property type="entry name" value="YaeQ"/>
    <property type="match status" value="1"/>
</dbReference>
<dbReference type="Gene3D" id="3.10.640.10">
    <property type="entry name" value="Restriction endonuclease-like alpha-beta roll domain"/>
    <property type="match status" value="1"/>
</dbReference>
<dbReference type="Proteomes" id="UP000269041">
    <property type="component" value="Unassembled WGS sequence"/>
</dbReference>
<dbReference type="PANTHER" id="PTHR38784:SF1">
    <property type="entry name" value="SUCROSE PHOSPHORYLASE"/>
    <property type="match status" value="1"/>
</dbReference>
<sequence length="179" mass="20341">MALKPTIFKFRLSISDTNRDLYSSPQLTIAQHPSENTTRMLARVLAYCIKYQAELTFTKGLSSIEEPDLWVKALDGTISHWIEVGEPALDRIKKATRLAGRVDIFSFTNKSDVWWEQNKNKSHQYDANIYRLSSEGIEALSEVIQRGMDLSIMISGTSVFVDCDKGSFEIQIETLQSNE</sequence>
<evidence type="ECO:0000313" key="1">
    <source>
        <dbReference type="EMBL" id="NOH70880.1"/>
    </source>
</evidence>
<proteinExistence type="predicted"/>
<dbReference type="InterPro" id="IPR011335">
    <property type="entry name" value="Restrct_endonuc-II-like"/>
</dbReference>
<evidence type="ECO:0000313" key="2">
    <source>
        <dbReference type="EMBL" id="RSD32357.1"/>
    </source>
</evidence>
<name>A0A427U6P4_9VIBR</name>
<dbReference type="RefSeq" id="WP_125320010.1">
    <property type="nucleotide sequence ID" value="NZ_AP024890.1"/>
</dbReference>
<dbReference type="InterPro" id="IPR038590">
    <property type="entry name" value="YaeQ_sf"/>
</dbReference>
<evidence type="ECO:0000313" key="4">
    <source>
        <dbReference type="Proteomes" id="UP000565719"/>
    </source>
</evidence>
<keyword evidence="3" id="KW-1185">Reference proteome</keyword>
<dbReference type="AlphaFoldDB" id="A0A427U6P4"/>
<comment type="caution">
    <text evidence="2">The sequence shown here is derived from an EMBL/GenBank/DDBJ whole genome shotgun (WGS) entry which is preliminary data.</text>
</comment>
<reference evidence="1 4" key="2">
    <citation type="submission" date="2019-09" db="EMBL/GenBank/DDBJ databases">
        <title>Draft genome sequencing and comparative genomics of hatchery-associated Vibrios.</title>
        <authorList>
            <person name="Kehlet-Delgado H."/>
            <person name="Mueller R.S."/>
        </authorList>
    </citation>
    <scope>NUCLEOTIDE SEQUENCE [LARGE SCALE GENOMIC DNA]</scope>
    <source>
        <strain evidence="1 4">99-46-Y</strain>
    </source>
</reference>
<dbReference type="OrthoDB" id="5293309at2"/>
<dbReference type="EMBL" id="RSFA01000011">
    <property type="protein sequence ID" value="RSD32357.1"/>
    <property type="molecule type" value="Genomic_DNA"/>
</dbReference>